<sequence>MVKVEVAMVMNVDIAILIKIEMGDSCRAFEPLLTAVSQWEDPLDPFVKSTWFLSHIYAQLCTEKGYVRQGWIYFRLAYVLKLSIVLEAGLDGVFSPGRALQARGRCEREYAMPMPTLASDAEHELVRFVR</sequence>
<evidence type="ECO:0000313" key="1">
    <source>
        <dbReference type="EMBL" id="GFN97193.1"/>
    </source>
</evidence>
<keyword evidence="2" id="KW-1185">Reference proteome</keyword>
<comment type="caution">
    <text evidence="1">The sequence shown here is derived from an EMBL/GenBank/DDBJ whole genome shotgun (WGS) entry which is preliminary data.</text>
</comment>
<proteinExistence type="predicted"/>
<accession>A0AAV3ZTJ4</accession>
<dbReference type="Proteomes" id="UP000735302">
    <property type="component" value="Unassembled WGS sequence"/>
</dbReference>
<reference evidence="1 2" key="1">
    <citation type="journal article" date="2021" name="Elife">
        <title>Chloroplast acquisition without the gene transfer in kleptoplastic sea slugs, Plakobranchus ocellatus.</title>
        <authorList>
            <person name="Maeda T."/>
            <person name="Takahashi S."/>
            <person name="Yoshida T."/>
            <person name="Shimamura S."/>
            <person name="Takaki Y."/>
            <person name="Nagai Y."/>
            <person name="Toyoda A."/>
            <person name="Suzuki Y."/>
            <person name="Arimoto A."/>
            <person name="Ishii H."/>
            <person name="Satoh N."/>
            <person name="Nishiyama T."/>
            <person name="Hasebe M."/>
            <person name="Maruyama T."/>
            <person name="Minagawa J."/>
            <person name="Obokata J."/>
            <person name="Shigenobu S."/>
        </authorList>
    </citation>
    <scope>NUCLEOTIDE SEQUENCE [LARGE SCALE GENOMIC DNA]</scope>
</reference>
<organism evidence="1 2">
    <name type="scientific">Plakobranchus ocellatus</name>
    <dbReference type="NCBI Taxonomy" id="259542"/>
    <lineage>
        <taxon>Eukaryota</taxon>
        <taxon>Metazoa</taxon>
        <taxon>Spiralia</taxon>
        <taxon>Lophotrochozoa</taxon>
        <taxon>Mollusca</taxon>
        <taxon>Gastropoda</taxon>
        <taxon>Heterobranchia</taxon>
        <taxon>Euthyneura</taxon>
        <taxon>Panpulmonata</taxon>
        <taxon>Sacoglossa</taxon>
        <taxon>Placobranchoidea</taxon>
        <taxon>Plakobranchidae</taxon>
        <taxon>Plakobranchus</taxon>
    </lineage>
</organism>
<evidence type="ECO:0000313" key="2">
    <source>
        <dbReference type="Proteomes" id="UP000735302"/>
    </source>
</evidence>
<protein>
    <submittedName>
        <fullName evidence="1">Uncharacterized protein</fullName>
    </submittedName>
</protein>
<dbReference type="EMBL" id="BLXT01002742">
    <property type="protein sequence ID" value="GFN97193.1"/>
    <property type="molecule type" value="Genomic_DNA"/>
</dbReference>
<dbReference type="AlphaFoldDB" id="A0AAV3ZTJ4"/>
<gene>
    <name evidence="1" type="ORF">PoB_002369900</name>
</gene>
<name>A0AAV3ZTJ4_9GAST</name>